<gene>
    <name evidence="2" type="ORF">RM780_16835</name>
</gene>
<accession>A0ABU2LAL6</accession>
<keyword evidence="1" id="KW-0472">Membrane</keyword>
<organism evidence="2 3">
    <name type="scientific">Streptomyces boetiae</name>
    <dbReference type="NCBI Taxonomy" id="3075541"/>
    <lineage>
        <taxon>Bacteria</taxon>
        <taxon>Bacillati</taxon>
        <taxon>Actinomycetota</taxon>
        <taxon>Actinomycetes</taxon>
        <taxon>Kitasatosporales</taxon>
        <taxon>Streptomycetaceae</taxon>
        <taxon>Streptomyces</taxon>
    </lineage>
</organism>
<evidence type="ECO:0000313" key="3">
    <source>
        <dbReference type="Proteomes" id="UP001183388"/>
    </source>
</evidence>
<feature type="transmembrane region" description="Helical" evidence="1">
    <location>
        <begin position="34"/>
        <end position="53"/>
    </location>
</feature>
<dbReference type="EMBL" id="JAVREN010000024">
    <property type="protein sequence ID" value="MDT0308612.1"/>
    <property type="molecule type" value="Genomic_DNA"/>
</dbReference>
<keyword evidence="3" id="KW-1185">Reference proteome</keyword>
<dbReference type="RefSeq" id="WP_311631553.1">
    <property type="nucleotide sequence ID" value="NZ_JAVREN010000024.1"/>
</dbReference>
<proteinExistence type="predicted"/>
<dbReference type="Proteomes" id="UP001183388">
    <property type="component" value="Unassembled WGS sequence"/>
</dbReference>
<evidence type="ECO:0000256" key="1">
    <source>
        <dbReference type="SAM" id="Phobius"/>
    </source>
</evidence>
<protein>
    <submittedName>
        <fullName evidence="2">Uncharacterized protein</fullName>
    </submittedName>
</protein>
<reference evidence="3" key="1">
    <citation type="submission" date="2023-07" db="EMBL/GenBank/DDBJ databases">
        <title>30 novel species of actinomycetes from the DSMZ collection.</title>
        <authorList>
            <person name="Nouioui I."/>
        </authorList>
    </citation>
    <scope>NUCLEOTIDE SEQUENCE [LARGE SCALE GENOMIC DNA]</scope>
    <source>
        <strain evidence="3">DSM 44917</strain>
    </source>
</reference>
<sequence length="54" mass="5255">MPGGRHRGRSGPGASLIDALGGAGRFLAGHAETLAVIGVAYAAGAVTALCLPLR</sequence>
<comment type="caution">
    <text evidence="2">The sequence shown here is derived from an EMBL/GenBank/DDBJ whole genome shotgun (WGS) entry which is preliminary data.</text>
</comment>
<keyword evidence="1" id="KW-0812">Transmembrane</keyword>
<evidence type="ECO:0000313" key="2">
    <source>
        <dbReference type="EMBL" id="MDT0308612.1"/>
    </source>
</evidence>
<keyword evidence="1" id="KW-1133">Transmembrane helix</keyword>
<name>A0ABU2LAL6_9ACTN</name>